<dbReference type="AlphaFoldDB" id="E9E2D3"/>
<feature type="signal peptide" evidence="1">
    <location>
        <begin position="1"/>
        <end position="15"/>
    </location>
</feature>
<keyword evidence="3" id="KW-1185">Reference proteome</keyword>
<feature type="chain" id="PRO_5012293976" evidence="1">
    <location>
        <begin position="16"/>
        <end position="163"/>
    </location>
</feature>
<accession>E9E2D3</accession>
<dbReference type="InParanoid" id="E9E2D3"/>
<evidence type="ECO:0000313" key="3">
    <source>
        <dbReference type="Proteomes" id="UP000002499"/>
    </source>
</evidence>
<name>E9E2D3_METAQ</name>
<sequence length="163" mass="18476">MLLGNLLILASAALGAVVQYDDTQYDAAEYDEGIQYDAAEYDSIQYDDTQSIARPAGEIYHAERCNNPAVFISYWCRPLDRSFKSIKVNQGYRCVLYWRCNIRKAQSTYSPCVDIARLGFFRANYRAKKFDGIPFRNEPSLTGRTGIQLLEIGNGETATRTTE</sequence>
<organism evidence="3">
    <name type="scientific">Metarhizium acridum (strain CQMa 102)</name>
    <dbReference type="NCBI Taxonomy" id="655827"/>
    <lineage>
        <taxon>Eukaryota</taxon>
        <taxon>Fungi</taxon>
        <taxon>Dikarya</taxon>
        <taxon>Ascomycota</taxon>
        <taxon>Pezizomycotina</taxon>
        <taxon>Sordariomycetes</taxon>
        <taxon>Hypocreomycetidae</taxon>
        <taxon>Hypocreales</taxon>
        <taxon>Clavicipitaceae</taxon>
        <taxon>Metarhizium</taxon>
    </lineage>
</organism>
<gene>
    <name evidence="2" type="ORF">MAC_04031</name>
</gene>
<reference evidence="2 3" key="1">
    <citation type="journal article" date="2011" name="PLoS Genet.">
        <title>Genome sequencing and comparative transcriptomics of the model entomopathogenic fungi Metarhizium anisopliae and M. acridum.</title>
        <authorList>
            <person name="Gao Q."/>
            <person name="Jin K."/>
            <person name="Ying S.H."/>
            <person name="Zhang Y."/>
            <person name="Xiao G."/>
            <person name="Shang Y."/>
            <person name="Duan Z."/>
            <person name="Hu X."/>
            <person name="Xie X.Q."/>
            <person name="Zhou G."/>
            <person name="Peng G."/>
            <person name="Luo Z."/>
            <person name="Huang W."/>
            <person name="Wang B."/>
            <person name="Fang W."/>
            <person name="Wang S."/>
            <person name="Zhong Y."/>
            <person name="Ma L.J."/>
            <person name="St Leger R.J."/>
            <person name="Zhao G.P."/>
            <person name="Pei Y."/>
            <person name="Feng M.G."/>
            <person name="Xia Y."/>
            <person name="Wang C."/>
        </authorList>
    </citation>
    <scope>NUCLEOTIDE SEQUENCE [LARGE SCALE GENOMIC DNA]</scope>
    <source>
        <strain evidence="2 3">CQMa 102</strain>
    </source>
</reference>
<evidence type="ECO:0000256" key="1">
    <source>
        <dbReference type="SAM" id="SignalP"/>
    </source>
</evidence>
<dbReference type="EMBL" id="GL698495">
    <property type="protein sequence ID" value="EFY89822.1"/>
    <property type="molecule type" value="Genomic_DNA"/>
</dbReference>
<dbReference type="HOGENOM" id="CLU_1627472_0_0_1"/>
<keyword evidence="1" id="KW-0732">Signal</keyword>
<evidence type="ECO:0000313" key="2">
    <source>
        <dbReference type="EMBL" id="EFY89822.1"/>
    </source>
</evidence>
<protein>
    <submittedName>
        <fullName evidence="2">Uncharacterized protein</fullName>
    </submittedName>
</protein>
<dbReference type="Proteomes" id="UP000002499">
    <property type="component" value="Unassembled WGS sequence"/>
</dbReference>
<proteinExistence type="predicted"/>